<gene>
    <name evidence="1" type="ORF">DWY69_25955</name>
</gene>
<dbReference type="AlphaFoldDB" id="A0A3E3IEH3"/>
<evidence type="ECO:0000313" key="2">
    <source>
        <dbReference type="Proteomes" id="UP000261166"/>
    </source>
</evidence>
<accession>A0A3E3IEH3</accession>
<comment type="caution">
    <text evidence="1">The sequence shown here is derived from an EMBL/GenBank/DDBJ whole genome shotgun (WGS) entry which is preliminary data.</text>
</comment>
<organism evidence="1 2">
    <name type="scientific">Eisenbergiella massiliensis</name>
    <dbReference type="NCBI Taxonomy" id="1720294"/>
    <lineage>
        <taxon>Bacteria</taxon>
        <taxon>Bacillati</taxon>
        <taxon>Bacillota</taxon>
        <taxon>Clostridia</taxon>
        <taxon>Lachnospirales</taxon>
        <taxon>Lachnospiraceae</taxon>
        <taxon>Eisenbergiella</taxon>
    </lineage>
</organism>
<evidence type="ECO:0000313" key="1">
    <source>
        <dbReference type="EMBL" id="RGE65485.1"/>
    </source>
</evidence>
<name>A0A3E3IEH3_9FIRM</name>
<dbReference type="Proteomes" id="UP000261166">
    <property type="component" value="Unassembled WGS sequence"/>
</dbReference>
<dbReference type="InterPro" id="IPR043750">
    <property type="entry name" value="DUF5695"/>
</dbReference>
<reference evidence="1 2" key="1">
    <citation type="submission" date="2018-08" db="EMBL/GenBank/DDBJ databases">
        <title>A genome reference for cultivated species of the human gut microbiota.</title>
        <authorList>
            <person name="Zou Y."/>
            <person name="Xue W."/>
            <person name="Luo G."/>
        </authorList>
    </citation>
    <scope>NUCLEOTIDE SEQUENCE [LARGE SCALE GENOMIC DNA]</scope>
    <source>
        <strain evidence="1 2">AF26-4BH</strain>
    </source>
</reference>
<proteinExistence type="predicted"/>
<sequence length="879" mass="99855">MGKQYYLTNGSCRFQVKNGILYSAGAVRDAAQTEYINETRGFGSLSLAYVFRGEQAGWEPLKTKKLTDEGVQRQGRKLSYRCHAENECLSVDVSYVLDKDTLHEKITVTNLTREPVELEDFGISLSCHTDFGWGKDASGEVLGHHFVAGHGSHSTFSRCDGTGPVFTAMPAPGSQWIFYDCPEEAGKQVQEKDTVIVYPLNARIGRQKQEMGAKLRIPYQGHTLEGKESWETACDFFFAADYEDCKKELTARGQVQAESIPGYTVPRDLQVSLCLTAGMPVTVMADREDVEITFLRSEGSHHFYQLSFSGLGERDIRIAYGEYSTHLYYFITEPIGTLLEKRAAFLARHQVKEEDKWYRGLFTEWNNETGVELSPDNYDKIRGWRIYEVTCDDPGLSKPAFLSTKQTVAPVQEQVDALEDYIACFVWGGLQQTEEEPYPYAIYGIPDWYTLRNSRKKGNSGRTHLWRIYDYPHIALLYFNMYETARLYPEITTRLSGKTYLYRAYRTALAMFQVPEELDGWSALKTGLYNELVIPQIIEALQREGYSFESDRLGGYWRRKAAWFVQECKDIFGSEYPFDTTGFESTHILAKEALRQASFEREDNIFGKEISYEKAAIFMENQISCNVACRGLLEPAYFWYGSDYRGNNMHYTLSYMSQMGGWALLDYACYYAKEPFEILRLAYGSILSSWALLNSGDEKSGYGWWFPGKENDGCACGGFEPLYGHRTWLEQPCLGGAWYYSCEIDLGFCGGVRGASVILAEDPLFGMTAYGAGLCRKEEGWILHGRDGVGRRFHYIGKQGKIHVELEGVRLEPEESIYMEDGCRRLELRFTGQGTEGNIKILTEELGDYLVEGSGALIREGEAFACRPEGGRLSLVRKQ</sequence>
<dbReference type="Pfam" id="PF18951">
    <property type="entry name" value="DUF5695"/>
    <property type="match status" value="1"/>
</dbReference>
<protein>
    <submittedName>
        <fullName evidence="1">Uncharacterized protein</fullName>
    </submittedName>
</protein>
<dbReference type="RefSeq" id="WP_117531533.1">
    <property type="nucleotide sequence ID" value="NZ_JBKVAZ010000010.1"/>
</dbReference>
<dbReference type="OrthoDB" id="9761789at2"/>
<dbReference type="EMBL" id="QVLU01000035">
    <property type="protein sequence ID" value="RGE65485.1"/>
    <property type="molecule type" value="Genomic_DNA"/>
</dbReference>